<gene>
    <name evidence="7" type="ORF">GCM10007147_38750</name>
</gene>
<evidence type="ECO:0000256" key="4">
    <source>
        <dbReference type="ARBA" id="ARBA00023163"/>
    </source>
</evidence>
<protein>
    <recommendedName>
        <fullName evidence="6">HTH tetR-type domain-containing protein</fullName>
    </recommendedName>
</protein>
<sequence>MEQQKKIDREEWILDAVIALLSQHGISGVSMRAVAREAGVALGLVNYYYADKVTLVGAALRRIEEHDVTMVEPDPASSPEDNLRSALHRVADPEFLTTEYLSLRLQLWALAKAHPEYEEINAAAQKRYRAALAALIHSARPDLTGEEAAVRATDVDIIQNGMWLTVLLGLDQDAVRRSVALCERTAFQ</sequence>
<keyword evidence="3 5" id="KW-0238">DNA-binding</keyword>
<evidence type="ECO:0000256" key="1">
    <source>
        <dbReference type="ARBA" id="ARBA00022491"/>
    </source>
</evidence>
<dbReference type="GO" id="GO:0003700">
    <property type="term" value="F:DNA-binding transcription factor activity"/>
    <property type="evidence" value="ECO:0007669"/>
    <property type="project" value="TreeGrafter"/>
</dbReference>
<evidence type="ECO:0000259" key="6">
    <source>
        <dbReference type="PROSITE" id="PS50977"/>
    </source>
</evidence>
<dbReference type="Pfam" id="PF00440">
    <property type="entry name" value="TetR_N"/>
    <property type="match status" value="1"/>
</dbReference>
<dbReference type="InterPro" id="IPR039538">
    <property type="entry name" value="BetI_C"/>
</dbReference>
<dbReference type="GO" id="GO:0000976">
    <property type="term" value="F:transcription cis-regulatory region binding"/>
    <property type="evidence" value="ECO:0007669"/>
    <property type="project" value="TreeGrafter"/>
</dbReference>
<keyword evidence="4" id="KW-0804">Transcription</keyword>
<evidence type="ECO:0000256" key="2">
    <source>
        <dbReference type="ARBA" id="ARBA00023015"/>
    </source>
</evidence>
<feature type="domain" description="HTH tetR-type" evidence="6">
    <location>
        <begin position="7"/>
        <end position="67"/>
    </location>
</feature>
<dbReference type="SUPFAM" id="SSF46689">
    <property type="entry name" value="Homeodomain-like"/>
    <property type="match status" value="1"/>
</dbReference>
<dbReference type="PANTHER" id="PTHR30055">
    <property type="entry name" value="HTH-TYPE TRANSCRIPTIONAL REGULATOR RUTR"/>
    <property type="match status" value="1"/>
</dbReference>
<dbReference type="PANTHER" id="PTHR30055:SF234">
    <property type="entry name" value="HTH-TYPE TRANSCRIPTIONAL REGULATOR BETI"/>
    <property type="match status" value="1"/>
</dbReference>
<evidence type="ECO:0000313" key="8">
    <source>
        <dbReference type="Proteomes" id="UP000654947"/>
    </source>
</evidence>
<dbReference type="AlphaFoldDB" id="A0A918XIT3"/>
<dbReference type="Gene3D" id="1.10.357.10">
    <property type="entry name" value="Tetracycline Repressor, domain 2"/>
    <property type="match status" value="1"/>
</dbReference>
<dbReference type="InterPro" id="IPR009057">
    <property type="entry name" value="Homeodomain-like_sf"/>
</dbReference>
<keyword evidence="8" id="KW-1185">Reference proteome</keyword>
<proteinExistence type="predicted"/>
<feature type="DNA-binding region" description="H-T-H motif" evidence="5">
    <location>
        <begin position="30"/>
        <end position="49"/>
    </location>
</feature>
<dbReference type="InterPro" id="IPR050109">
    <property type="entry name" value="HTH-type_TetR-like_transc_reg"/>
</dbReference>
<evidence type="ECO:0000313" key="7">
    <source>
        <dbReference type="EMBL" id="GHD33760.1"/>
    </source>
</evidence>
<dbReference type="SUPFAM" id="SSF48498">
    <property type="entry name" value="Tetracyclin repressor-like, C-terminal domain"/>
    <property type="match status" value="1"/>
</dbReference>
<dbReference type="PROSITE" id="PS50977">
    <property type="entry name" value="HTH_TETR_2"/>
    <property type="match status" value="1"/>
</dbReference>
<dbReference type="EMBL" id="BMXL01000028">
    <property type="protein sequence ID" value="GHD33760.1"/>
    <property type="molecule type" value="Genomic_DNA"/>
</dbReference>
<keyword evidence="2" id="KW-0805">Transcription regulation</keyword>
<dbReference type="Proteomes" id="UP000654947">
    <property type="component" value="Unassembled WGS sequence"/>
</dbReference>
<name>A0A918XIT3_9ACTN</name>
<accession>A0A918XIT3</accession>
<dbReference type="InterPro" id="IPR001647">
    <property type="entry name" value="HTH_TetR"/>
</dbReference>
<dbReference type="Pfam" id="PF13977">
    <property type="entry name" value="TetR_C_6"/>
    <property type="match status" value="1"/>
</dbReference>
<evidence type="ECO:0000256" key="5">
    <source>
        <dbReference type="PROSITE-ProRule" id="PRU00335"/>
    </source>
</evidence>
<dbReference type="InterPro" id="IPR036271">
    <property type="entry name" value="Tet_transcr_reg_TetR-rel_C_sf"/>
</dbReference>
<organism evidence="7 8">
    <name type="scientific">Nocardiopsis kunsanensis</name>
    <dbReference type="NCBI Taxonomy" id="141693"/>
    <lineage>
        <taxon>Bacteria</taxon>
        <taxon>Bacillati</taxon>
        <taxon>Actinomycetota</taxon>
        <taxon>Actinomycetes</taxon>
        <taxon>Streptosporangiales</taxon>
        <taxon>Nocardiopsidaceae</taxon>
        <taxon>Nocardiopsis</taxon>
    </lineage>
</organism>
<comment type="caution">
    <text evidence="7">The sequence shown here is derived from an EMBL/GenBank/DDBJ whole genome shotgun (WGS) entry which is preliminary data.</text>
</comment>
<evidence type="ECO:0000256" key="3">
    <source>
        <dbReference type="ARBA" id="ARBA00023125"/>
    </source>
</evidence>
<reference evidence="7 8" key="1">
    <citation type="journal article" date="2014" name="Int. J. Syst. Evol. Microbiol.">
        <title>Complete genome sequence of Corynebacterium casei LMG S-19264T (=DSM 44701T), isolated from a smear-ripened cheese.</title>
        <authorList>
            <consortium name="US DOE Joint Genome Institute (JGI-PGF)"/>
            <person name="Walter F."/>
            <person name="Albersmeier A."/>
            <person name="Kalinowski J."/>
            <person name="Ruckert C."/>
        </authorList>
    </citation>
    <scope>NUCLEOTIDE SEQUENCE [LARGE SCALE GENOMIC DNA]</scope>
    <source>
        <strain evidence="7 8">KCTC 19473</strain>
    </source>
</reference>
<keyword evidence="1" id="KW-0678">Repressor</keyword>